<evidence type="ECO:0000256" key="10">
    <source>
        <dbReference type="RuleBase" id="RU000577"/>
    </source>
</evidence>
<dbReference type="GO" id="GO:0005737">
    <property type="term" value="C:cytoplasm"/>
    <property type="evidence" value="ECO:0007669"/>
    <property type="project" value="UniProtKB-SubCell"/>
</dbReference>
<dbReference type="InterPro" id="IPR013159">
    <property type="entry name" value="DnaA_C"/>
</dbReference>
<dbReference type="Gene3D" id="3.40.50.300">
    <property type="entry name" value="P-loop containing nucleotide triphosphate hydrolases"/>
    <property type="match status" value="1"/>
</dbReference>
<keyword evidence="16" id="KW-1185">Reference proteome</keyword>
<dbReference type="InterPro" id="IPR027417">
    <property type="entry name" value="P-loop_NTPase"/>
</dbReference>
<evidence type="ECO:0000256" key="12">
    <source>
        <dbReference type="SAM" id="MobiDB-lite"/>
    </source>
</evidence>
<accession>A0A261EUP3</accession>
<evidence type="ECO:0000256" key="6">
    <source>
        <dbReference type="ARBA" id="ARBA00023121"/>
    </source>
</evidence>
<dbReference type="Proteomes" id="UP000216725">
    <property type="component" value="Unassembled WGS sequence"/>
</dbReference>
<dbReference type="SUPFAM" id="SSF52540">
    <property type="entry name" value="P-loop containing nucleoside triphosphate hydrolases"/>
    <property type="match status" value="1"/>
</dbReference>
<name>A0A261EUP3_9BIFI</name>
<evidence type="ECO:0000256" key="3">
    <source>
        <dbReference type="ARBA" id="ARBA00022705"/>
    </source>
</evidence>
<evidence type="ECO:0000313" key="15">
    <source>
        <dbReference type="EMBL" id="OZG50545.1"/>
    </source>
</evidence>
<dbReference type="EMBL" id="MWWR01000016">
    <property type="protein sequence ID" value="OZG50545.1"/>
    <property type="molecule type" value="Genomic_DNA"/>
</dbReference>
<feature type="region of interest" description="Domain I, interacts with DnaA modulators" evidence="8">
    <location>
        <begin position="1"/>
        <end position="296"/>
    </location>
</feature>
<feature type="binding site" evidence="8">
    <location>
        <position position="398"/>
    </location>
    <ligand>
        <name>ATP</name>
        <dbReference type="ChEBI" id="CHEBI:30616"/>
    </ligand>
</feature>
<dbReference type="PANTHER" id="PTHR30050">
    <property type="entry name" value="CHROMOSOMAL REPLICATION INITIATOR PROTEIN DNAA"/>
    <property type="match status" value="1"/>
</dbReference>
<dbReference type="AlphaFoldDB" id="A0A261EUP3"/>
<feature type="region of interest" description="Disordered" evidence="12">
    <location>
        <begin position="315"/>
        <end position="352"/>
    </location>
</feature>
<keyword evidence="7 8" id="KW-0238">DNA-binding</keyword>
<keyword evidence="2 8" id="KW-0963">Cytoplasm</keyword>
<feature type="domain" description="AAA+ ATPase" evidence="13">
    <location>
        <begin position="387"/>
        <end position="525"/>
    </location>
</feature>
<feature type="binding site" evidence="8">
    <location>
        <position position="401"/>
    </location>
    <ligand>
        <name>ATP</name>
        <dbReference type="ChEBI" id="CHEBI:30616"/>
    </ligand>
</feature>
<comment type="similarity">
    <text evidence="1 8 11">Belongs to the DnaA family.</text>
</comment>
<evidence type="ECO:0000259" key="14">
    <source>
        <dbReference type="SMART" id="SM00760"/>
    </source>
</evidence>
<protein>
    <recommendedName>
        <fullName evidence="8 9">Chromosomal replication initiator protein DnaA</fullName>
    </recommendedName>
</protein>
<gene>
    <name evidence="8" type="primary">dnaA</name>
    <name evidence="15" type="ORF">PSRA_1462</name>
</gene>
<dbReference type="GO" id="GO:0006270">
    <property type="term" value="P:DNA replication initiation"/>
    <property type="evidence" value="ECO:0007669"/>
    <property type="project" value="UniProtKB-UniRule"/>
</dbReference>
<dbReference type="NCBIfam" id="NF010686">
    <property type="entry name" value="PRK14086.1"/>
    <property type="match status" value="1"/>
</dbReference>
<dbReference type="Gene3D" id="1.10.1750.10">
    <property type="match status" value="1"/>
</dbReference>
<feature type="binding site" evidence="8">
    <location>
        <position position="402"/>
    </location>
    <ligand>
        <name>ATP</name>
        <dbReference type="ChEBI" id="CHEBI:30616"/>
    </ligand>
</feature>
<feature type="compositionally biased region" description="Low complexity" evidence="12">
    <location>
        <begin position="315"/>
        <end position="333"/>
    </location>
</feature>
<dbReference type="Pfam" id="PF00308">
    <property type="entry name" value="Bac_DnaA"/>
    <property type="match status" value="1"/>
</dbReference>
<dbReference type="InterPro" id="IPR001957">
    <property type="entry name" value="Chromosome_initiator_DnaA"/>
</dbReference>
<evidence type="ECO:0000256" key="5">
    <source>
        <dbReference type="ARBA" id="ARBA00022840"/>
    </source>
</evidence>
<comment type="subcellular location">
    <subcellularLocation>
        <location evidence="8">Cytoplasm</location>
    </subcellularLocation>
</comment>
<organism evidence="15 16">
    <name type="scientific">Pseudoscardovia radai</name>
    <dbReference type="NCBI Taxonomy" id="987066"/>
    <lineage>
        <taxon>Bacteria</taxon>
        <taxon>Bacillati</taxon>
        <taxon>Actinomycetota</taxon>
        <taxon>Actinomycetes</taxon>
        <taxon>Bifidobacteriales</taxon>
        <taxon>Bifidobacteriaceae</taxon>
        <taxon>Pseudoscardovia</taxon>
    </lineage>
</organism>
<evidence type="ECO:0000256" key="1">
    <source>
        <dbReference type="ARBA" id="ARBA00006583"/>
    </source>
</evidence>
<dbReference type="GO" id="GO:0006275">
    <property type="term" value="P:regulation of DNA replication"/>
    <property type="evidence" value="ECO:0007669"/>
    <property type="project" value="UniProtKB-UniRule"/>
</dbReference>
<comment type="domain">
    <text evidence="8">Domain I is involved in oligomerization and binding regulators, domain II is flexibile and of varying length in different bacteria, domain III forms the AAA+ region, while domain IV binds dsDNA.</text>
</comment>
<comment type="function">
    <text evidence="8 10">Plays an essential role in the initiation and regulation of chromosomal replication. ATP-DnaA binds to the origin of replication (oriC) to initiate formation of the DNA replication initiation complex once per cell cycle. Binds the DnaA box (a 9 base pair repeat at the origin) and separates the double-stranded (ds)DNA. Forms a right-handed helical filament on oriC DNA; dsDNA binds to the exterior of the filament while single-stranded (ss)DNA is stabiized in the filament's interior. The ATP-DnaA-oriC complex binds and stabilizes one strand of the AT-rich DNA unwinding element (DUE), permitting loading of DNA polymerase. After initiation quickly degrades to an ADP-DnaA complex that is not apt for DNA replication. Binds acidic phospholipids.</text>
</comment>
<dbReference type="Gene3D" id="1.10.8.60">
    <property type="match status" value="1"/>
</dbReference>
<evidence type="ECO:0000256" key="7">
    <source>
        <dbReference type="ARBA" id="ARBA00023125"/>
    </source>
</evidence>
<dbReference type="SMART" id="SM00760">
    <property type="entry name" value="Bac_DnaA_C"/>
    <property type="match status" value="1"/>
</dbReference>
<dbReference type="GO" id="GO:0003688">
    <property type="term" value="F:DNA replication origin binding"/>
    <property type="evidence" value="ECO:0007669"/>
    <property type="project" value="UniProtKB-UniRule"/>
</dbReference>
<evidence type="ECO:0000256" key="11">
    <source>
        <dbReference type="RuleBase" id="RU004227"/>
    </source>
</evidence>
<dbReference type="HAMAP" id="MF_00377">
    <property type="entry name" value="DnaA_bact"/>
    <property type="match status" value="1"/>
</dbReference>
<dbReference type="OrthoDB" id="9807019at2"/>
<comment type="caution">
    <text evidence="8">Lacks conserved residue(s) required for the propagation of feature annotation.</text>
</comment>
<evidence type="ECO:0000256" key="4">
    <source>
        <dbReference type="ARBA" id="ARBA00022741"/>
    </source>
</evidence>
<dbReference type="FunFam" id="1.10.8.60:FF:000003">
    <property type="entry name" value="Chromosomal replication initiator protein DnaA"/>
    <property type="match status" value="1"/>
</dbReference>
<dbReference type="Pfam" id="PF08299">
    <property type="entry name" value="Bac_DnaA_C"/>
    <property type="match status" value="1"/>
</dbReference>
<feature type="region of interest" description="Domain IV, binds dsDNA" evidence="8">
    <location>
        <begin position="575"/>
        <end position="698"/>
    </location>
</feature>
<dbReference type="PANTHER" id="PTHR30050:SF2">
    <property type="entry name" value="CHROMOSOMAL REPLICATION INITIATOR PROTEIN DNAA"/>
    <property type="match status" value="1"/>
</dbReference>
<keyword evidence="5 8" id="KW-0067">ATP-binding</keyword>
<dbReference type="InterPro" id="IPR020591">
    <property type="entry name" value="Chromosome_initiator_DnaA-like"/>
</dbReference>
<dbReference type="CDD" id="cd06571">
    <property type="entry name" value="Bac_DnaA_C"/>
    <property type="match status" value="1"/>
</dbReference>
<keyword evidence="4 8" id="KW-0547">Nucleotide-binding</keyword>
<feature type="compositionally biased region" description="Polar residues" evidence="12">
    <location>
        <begin position="112"/>
        <end position="136"/>
    </location>
</feature>
<dbReference type="NCBIfam" id="TIGR00362">
    <property type="entry name" value="DnaA"/>
    <property type="match status" value="1"/>
</dbReference>
<proteinExistence type="inferred from homology"/>
<feature type="region of interest" description="Disordered" evidence="12">
    <location>
        <begin position="112"/>
        <end position="155"/>
    </location>
</feature>
<feature type="domain" description="Chromosomal replication initiator DnaA C-terminal" evidence="14">
    <location>
        <begin position="601"/>
        <end position="670"/>
    </location>
</feature>
<evidence type="ECO:0000313" key="16">
    <source>
        <dbReference type="Proteomes" id="UP000216725"/>
    </source>
</evidence>
<keyword evidence="6 8" id="KW-0446">Lipid-binding</keyword>
<reference evidence="15 16" key="1">
    <citation type="journal article" date="2017" name="BMC Genomics">
        <title>Comparative genomic and phylogenomic analyses of the Bifidobacteriaceae family.</title>
        <authorList>
            <person name="Lugli G.A."/>
            <person name="Milani C."/>
            <person name="Turroni F."/>
            <person name="Duranti S."/>
            <person name="Mancabelli L."/>
            <person name="Mangifesta M."/>
            <person name="Ferrario C."/>
            <person name="Modesto M."/>
            <person name="Mattarelli P."/>
            <person name="Jiri K."/>
            <person name="van Sinderen D."/>
            <person name="Ventura M."/>
        </authorList>
    </citation>
    <scope>NUCLEOTIDE SEQUENCE [LARGE SCALE GENOMIC DNA]</scope>
    <source>
        <strain evidence="15 16">DSM 24742</strain>
    </source>
</reference>
<dbReference type="SMART" id="SM00382">
    <property type="entry name" value="AAA"/>
    <property type="match status" value="1"/>
</dbReference>
<dbReference type="GO" id="GO:0005886">
    <property type="term" value="C:plasma membrane"/>
    <property type="evidence" value="ECO:0007669"/>
    <property type="project" value="TreeGrafter"/>
</dbReference>
<dbReference type="InterPro" id="IPR003593">
    <property type="entry name" value="AAA+_ATPase"/>
</dbReference>
<evidence type="ECO:0000259" key="13">
    <source>
        <dbReference type="SMART" id="SM00382"/>
    </source>
</evidence>
<dbReference type="PRINTS" id="PR00051">
    <property type="entry name" value="DNAA"/>
</dbReference>
<dbReference type="FunFam" id="3.40.50.300:FF:000668">
    <property type="entry name" value="Chromosomal replication initiator protein DnaA"/>
    <property type="match status" value="1"/>
</dbReference>
<keyword evidence="3 8" id="KW-0235">DNA replication</keyword>
<evidence type="ECO:0000256" key="2">
    <source>
        <dbReference type="ARBA" id="ARBA00022490"/>
    </source>
</evidence>
<comment type="subunit">
    <text evidence="8">Oligomerizes as a right-handed, spiral filament on DNA at oriC.</text>
</comment>
<dbReference type="InterPro" id="IPR010921">
    <property type="entry name" value="Trp_repressor/repl_initiator"/>
</dbReference>
<evidence type="ECO:0000256" key="8">
    <source>
        <dbReference type="HAMAP-Rule" id="MF_00377"/>
    </source>
</evidence>
<dbReference type="GO" id="GO:0008289">
    <property type="term" value="F:lipid binding"/>
    <property type="evidence" value="ECO:0007669"/>
    <property type="project" value="UniProtKB-KW"/>
</dbReference>
<dbReference type="GO" id="GO:0005524">
    <property type="term" value="F:ATP binding"/>
    <property type="evidence" value="ECO:0007669"/>
    <property type="project" value="UniProtKB-UniRule"/>
</dbReference>
<feature type="binding site" evidence="8">
    <location>
        <position position="400"/>
    </location>
    <ligand>
        <name>ATP</name>
        <dbReference type="ChEBI" id="CHEBI:30616"/>
    </ligand>
</feature>
<sequence length="698" mass="75195">MADMNDAATIWAEAKRLLLANASLSERYRTCVSGLKPFVCFDDMLVLEAPDELTRLTIETRVNKEVLQALQIASGRRMTFVIRIASEAPQKPAETTTPDDTNDAITIAYQAQQRNHPSTTQNIGTPQTAGVSQTAGADQRPRQTRGASQHRQPQADLFDLQAAEDAAARRNPVYPTYPADTAANQAATNQTNMAQPVAPMPQTPAMPVSTVPVSAAPASAAPANPANAATGASSAFAQGAGANPAAGAGYEYPSYSATPSYPNAPLPVTGPNEAPLPQHADAFAAQRAAVTADSQATARQAEAQAQAIAGASNAGEASNGAASANGATPADGAQGAKQQLGMADSQTNRDEETHLNKKATFDTFVAGDSNRFAHAVAVAVAEAPGKNFNPLCIYGGPGLGKTHLLNAIGNEALRENPSLRVRYANSEEFTNEFIEAVRNSANDPNVVANFNRRYREVDILLIDDIQFLRGEETMRQFFHTFNALHQANKQIVIASDVAPKNLKGFEQRLISRFDSGLSVDVRPPDLETRIAILRMKAQNSGMEVPNDVLTLIAEQVTDNVRELEGALTRVHAMASLNRQPLTRALAEQTLQDFFSSDVEITPTDIITTTAQYFQLTFDDLVGTSRTKNIAMARQIAMYMTREMTNLSLVDVGEIFGGRDHSTVMHACKKISSEMSEKREVYNYVKELTVMIKRKDSSK</sequence>
<dbReference type="InterPro" id="IPR013317">
    <property type="entry name" value="DnaA_dom"/>
</dbReference>
<dbReference type="SUPFAM" id="SSF48295">
    <property type="entry name" value="TrpR-like"/>
    <property type="match status" value="1"/>
</dbReference>
<evidence type="ECO:0000256" key="9">
    <source>
        <dbReference type="NCBIfam" id="TIGR00362"/>
    </source>
</evidence>
<comment type="caution">
    <text evidence="15">The sequence shown here is derived from an EMBL/GenBank/DDBJ whole genome shotgun (WGS) entry which is preliminary data.</text>
</comment>
<dbReference type="CDD" id="cd00009">
    <property type="entry name" value="AAA"/>
    <property type="match status" value="1"/>
</dbReference>